<dbReference type="PROSITE" id="PS00086">
    <property type="entry name" value="CYTOCHROME_P450"/>
    <property type="match status" value="1"/>
</dbReference>
<dbReference type="GO" id="GO:0020037">
    <property type="term" value="F:heme binding"/>
    <property type="evidence" value="ECO:0007669"/>
    <property type="project" value="InterPro"/>
</dbReference>
<gene>
    <name evidence="3" type="ORF">I7412_11565</name>
</gene>
<evidence type="ECO:0000313" key="3">
    <source>
        <dbReference type="EMBL" id="MBL7627796.1"/>
    </source>
</evidence>
<proteinExistence type="inferred from homology"/>
<sequence length="419" mass="46082">MDTGALAPTPADTGQGDVDLRSFDPFGAHIAVAYDYFARARQNEPIFFLEALGAWCVTRYEDIQRIAGDPVVFSSREAFIRPGGLPPAADRLMGFLLDHGPLTLVDPPEHRPVRRIAQEAFGPKVIAGWESRIRELIGRRLDLIADRDRFDLVTEVSESIPLLGVMVAVGYPESELDDLRRWLRAGFSVVVGYPFLTPDELEEQGRIAAPFIDRTYELMAERRAAPKDDLISFLVRGEIHGQPLSDAQIAANAAGLFGAGWETTGNAITNIAHALISNGMWPDLAAGRLPMADVVTEGLRYDTPIMGLFRTATREVEFNGVTIAKGDRLILMFASANHDPAVFQEPETFQVGRARTRPDMAFGNGIHYCVGAPLARLEIAATLEGLAARFPTLRLDSAEPPAYRPLSMFKGPTSLWVRR</sequence>
<evidence type="ECO:0000256" key="2">
    <source>
        <dbReference type="RuleBase" id="RU000461"/>
    </source>
</evidence>
<dbReference type="RefSeq" id="WP_202999862.1">
    <property type="nucleotide sequence ID" value="NZ_JADWYU010000130.1"/>
</dbReference>
<dbReference type="Proteomes" id="UP000604475">
    <property type="component" value="Unassembled WGS sequence"/>
</dbReference>
<accession>A0A937URI5</accession>
<dbReference type="InterPro" id="IPR002397">
    <property type="entry name" value="Cyt_P450_B"/>
</dbReference>
<comment type="similarity">
    <text evidence="1 2">Belongs to the cytochrome P450 family.</text>
</comment>
<dbReference type="EMBL" id="JAEACQ010000164">
    <property type="protein sequence ID" value="MBL7627796.1"/>
    <property type="molecule type" value="Genomic_DNA"/>
</dbReference>
<dbReference type="GO" id="GO:0005506">
    <property type="term" value="F:iron ion binding"/>
    <property type="evidence" value="ECO:0007669"/>
    <property type="project" value="InterPro"/>
</dbReference>
<evidence type="ECO:0000256" key="1">
    <source>
        <dbReference type="ARBA" id="ARBA00010617"/>
    </source>
</evidence>
<dbReference type="Pfam" id="PF00067">
    <property type="entry name" value="p450"/>
    <property type="match status" value="1"/>
</dbReference>
<dbReference type="Gene3D" id="1.10.630.10">
    <property type="entry name" value="Cytochrome P450"/>
    <property type="match status" value="1"/>
</dbReference>
<dbReference type="InterPro" id="IPR036396">
    <property type="entry name" value="Cyt_P450_sf"/>
</dbReference>
<evidence type="ECO:0000313" key="4">
    <source>
        <dbReference type="Proteomes" id="UP000604475"/>
    </source>
</evidence>
<dbReference type="GO" id="GO:0016705">
    <property type="term" value="F:oxidoreductase activity, acting on paired donors, with incorporation or reduction of molecular oxygen"/>
    <property type="evidence" value="ECO:0007669"/>
    <property type="project" value="InterPro"/>
</dbReference>
<dbReference type="PANTHER" id="PTHR46696:SF1">
    <property type="entry name" value="CYTOCHROME P450 YJIB-RELATED"/>
    <property type="match status" value="1"/>
</dbReference>
<protein>
    <submittedName>
        <fullName evidence="3">Cytochrome P450</fullName>
    </submittedName>
</protein>
<dbReference type="PANTHER" id="PTHR46696">
    <property type="entry name" value="P450, PUTATIVE (EUROFUNG)-RELATED"/>
    <property type="match status" value="1"/>
</dbReference>
<dbReference type="GO" id="GO:0004497">
    <property type="term" value="F:monooxygenase activity"/>
    <property type="evidence" value="ECO:0007669"/>
    <property type="project" value="UniProtKB-KW"/>
</dbReference>
<keyword evidence="2" id="KW-0408">Iron</keyword>
<dbReference type="InterPro" id="IPR001128">
    <property type="entry name" value="Cyt_P450"/>
</dbReference>
<dbReference type="AlphaFoldDB" id="A0A937URI5"/>
<dbReference type="SUPFAM" id="SSF48264">
    <property type="entry name" value="Cytochrome P450"/>
    <property type="match status" value="1"/>
</dbReference>
<dbReference type="PRINTS" id="PR00359">
    <property type="entry name" value="BP450"/>
</dbReference>
<keyword evidence="2" id="KW-0560">Oxidoreductase</keyword>
<keyword evidence="2" id="KW-0479">Metal-binding</keyword>
<keyword evidence="4" id="KW-1185">Reference proteome</keyword>
<reference evidence="3" key="1">
    <citation type="submission" date="2020-12" db="EMBL/GenBank/DDBJ databases">
        <title>Genomic characterization of non-nitrogen-fixing Frankia strains.</title>
        <authorList>
            <person name="Carlos-Shanley C."/>
            <person name="Guerra T."/>
            <person name="Hahn D."/>
        </authorList>
    </citation>
    <scope>NUCLEOTIDE SEQUENCE</scope>
    <source>
        <strain evidence="3">CN6</strain>
    </source>
</reference>
<comment type="caution">
    <text evidence="3">The sequence shown here is derived from an EMBL/GenBank/DDBJ whole genome shotgun (WGS) entry which is preliminary data.</text>
</comment>
<dbReference type="InterPro" id="IPR017972">
    <property type="entry name" value="Cyt_P450_CS"/>
</dbReference>
<organism evidence="3 4">
    <name type="scientific">Frankia nepalensis</name>
    <dbReference type="NCBI Taxonomy" id="1836974"/>
    <lineage>
        <taxon>Bacteria</taxon>
        <taxon>Bacillati</taxon>
        <taxon>Actinomycetota</taxon>
        <taxon>Actinomycetes</taxon>
        <taxon>Frankiales</taxon>
        <taxon>Frankiaceae</taxon>
        <taxon>Frankia</taxon>
    </lineage>
</organism>
<keyword evidence="2" id="KW-0349">Heme</keyword>
<name>A0A937URI5_9ACTN</name>
<keyword evidence="2" id="KW-0503">Monooxygenase</keyword>